<evidence type="ECO:0000256" key="9">
    <source>
        <dbReference type="PIRSR" id="PIRSR000615-1"/>
    </source>
</evidence>
<feature type="domain" description="Ig-like" evidence="16">
    <location>
        <begin position="6"/>
        <end position="97"/>
    </location>
</feature>
<evidence type="ECO:0008006" key="19">
    <source>
        <dbReference type="Google" id="ProtNLM"/>
    </source>
</evidence>
<keyword evidence="11" id="KW-0479">Metal-binding</keyword>
<dbReference type="GO" id="GO:0046872">
    <property type="term" value="F:metal ion binding"/>
    <property type="evidence" value="ECO:0007669"/>
    <property type="project" value="UniProtKB-KW"/>
</dbReference>
<dbReference type="PANTHER" id="PTHR45080">
    <property type="entry name" value="CONTACTIN 5"/>
    <property type="match status" value="1"/>
</dbReference>
<keyword evidence="4 13" id="KW-0472">Membrane</keyword>
<keyword evidence="6" id="KW-0675">Receptor</keyword>
<dbReference type="SMART" id="SM00408">
    <property type="entry name" value="IGc2"/>
    <property type="match status" value="7"/>
</dbReference>
<evidence type="ECO:0000256" key="1">
    <source>
        <dbReference type="ARBA" id="ARBA00004167"/>
    </source>
</evidence>
<dbReference type="PROSITE" id="PS50835">
    <property type="entry name" value="IG_LIKE"/>
    <property type="match status" value="6"/>
</dbReference>
<keyword evidence="3 13" id="KW-1133">Transmembrane helix</keyword>
<evidence type="ECO:0000256" key="11">
    <source>
        <dbReference type="PIRSR" id="PIRSR000615-3"/>
    </source>
</evidence>
<dbReference type="GO" id="GO:0005886">
    <property type="term" value="C:plasma membrane"/>
    <property type="evidence" value="ECO:0007669"/>
    <property type="project" value="TreeGrafter"/>
</dbReference>
<accession>A0A9P0F5C0</accession>
<reference evidence="17" key="1">
    <citation type="submission" date="2021-12" db="EMBL/GenBank/DDBJ databases">
        <authorList>
            <person name="King R."/>
        </authorList>
    </citation>
    <scope>NUCLEOTIDE SEQUENCE</scope>
</reference>
<comment type="subcellular location">
    <subcellularLocation>
        <location evidence="1">Membrane</location>
        <topology evidence="1">Single-pass membrane protein</topology>
    </subcellularLocation>
</comment>
<evidence type="ECO:0000256" key="13">
    <source>
        <dbReference type="SAM" id="Phobius"/>
    </source>
</evidence>
<feature type="binding site" evidence="10">
    <location>
        <position position="935"/>
    </location>
    <ligand>
        <name>ATP</name>
        <dbReference type="ChEBI" id="CHEBI:30616"/>
    </ligand>
</feature>
<feature type="signal peptide" evidence="14">
    <location>
        <begin position="1"/>
        <end position="21"/>
    </location>
</feature>
<evidence type="ECO:0000259" key="16">
    <source>
        <dbReference type="PROSITE" id="PS50835"/>
    </source>
</evidence>
<dbReference type="GO" id="GO:0043025">
    <property type="term" value="C:neuronal cell body"/>
    <property type="evidence" value="ECO:0007669"/>
    <property type="project" value="TreeGrafter"/>
</dbReference>
<keyword evidence="14" id="KW-0732">Signal</keyword>
<dbReference type="InterPro" id="IPR001245">
    <property type="entry name" value="Ser-Thr/Tyr_kinase_cat_dom"/>
</dbReference>
<dbReference type="InterPro" id="IPR007110">
    <property type="entry name" value="Ig-like_dom"/>
</dbReference>
<evidence type="ECO:0000256" key="14">
    <source>
        <dbReference type="SAM" id="SignalP"/>
    </source>
</evidence>
<evidence type="ECO:0000259" key="15">
    <source>
        <dbReference type="PROSITE" id="PS50011"/>
    </source>
</evidence>
<dbReference type="Pfam" id="PF13927">
    <property type="entry name" value="Ig_3"/>
    <property type="match status" value="4"/>
</dbReference>
<dbReference type="FunFam" id="1.10.510.10:FF:000200">
    <property type="entry name" value="inactive tyrosine-protein kinase 7"/>
    <property type="match status" value="1"/>
</dbReference>
<keyword evidence="11" id="KW-0460">Magnesium</keyword>
<dbReference type="GO" id="GO:0007156">
    <property type="term" value="P:homophilic cell adhesion via plasma membrane adhesion molecules"/>
    <property type="evidence" value="ECO:0007669"/>
    <property type="project" value="TreeGrafter"/>
</dbReference>
<dbReference type="GO" id="GO:0004672">
    <property type="term" value="F:protein kinase activity"/>
    <property type="evidence" value="ECO:0007669"/>
    <property type="project" value="InterPro"/>
</dbReference>
<feature type="domain" description="Ig-like" evidence="16">
    <location>
        <begin position="402"/>
        <end position="478"/>
    </location>
</feature>
<keyword evidence="8" id="KW-0393">Immunoglobulin domain</keyword>
<protein>
    <recommendedName>
        <fullName evidence="19">Inactive tyrosine-protein kinase 7</fullName>
    </recommendedName>
</protein>
<dbReference type="Gene3D" id="3.30.200.20">
    <property type="entry name" value="Phosphorylase Kinase, domain 1"/>
    <property type="match status" value="1"/>
</dbReference>
<dbReference type="InterPro" id="IPR003598">
    <property type="entry name" value="Ig_sub2"/>
</dbReference>
<evidence type="ECO:0000256" key="3">
    <source>
        <dbReference type="ARBA" id="ARBA00022989"/>
    </source>
</evidence>
<dbReference type="PIRSF" id="PIRSF000615">
    <property type="entry name" value="TyrPK_CSF1-R"/>
    <property type="match status" value="1"/>
</dbReference>
<feature type="binding site" evidence="10">
    <location>
        <begin position="800"/>
        <end position="807"/>
    </location>
    <ligand>
        <name>ATP</name>
        <dbReference type="ChEBI" id="CHEBI:30616"/>
    </ligand>
</feature>
<keyword evidence="5" id="KW-1015">Disulfide bond</keyword>
<dbReference type="InterPro" id="IPR011009">
    <property type="entry name" value="Kinase-like_dom_sf"/>
</dbReference>
<sequence length="1085" mass="121096">MMLLIPCLFLAAALNSELIKCDEDAFYFTHNPNNTVVIERQTALLSCKTSDASAVYYWTHNEQPIKNSTRKFQRGSNLYIRQANRDVDPGVYECIATLPSGFSIRSSPANLQVHWISEAAEVTLESPASEDKITAGRELVLKCAAEGSPDVKVEWFRNGELFDRVSVKGKKLLLKSPTPRDNGVYRCSVSNPAGRVHSSKSFILALPGPEWAKIKIPPQDTYIRKDAPASLDCLYDMADVTEWYFKETGPLKNSSELTIYPNNTLLIHKMSSKNEGLYGCVGIREESLEVPQKYTAQLEIAFLYNMNQSTLNLESDEPVIIPEGESFQITCSPPFGLPKPTVMWQDVNGKSLQSSASITITNQTLFIKKAQVNQHTGTYVCSAENIADKKQTSFKLIVAKPPSIQLNPSPAAVDEGSTALFICGHTATPPPVTTVYWLHNSAPISSDIPRFNISDNGSLTIHNVHVSDKGEYVCVINSTVYPLVKSKPAHLYVQERLKFNPKPSKKIMELGQGSKIQCRAQGYDTPVVKWFKVGKSNVPVKAENGTLVFKNVTLDDQGQYMCVASNSQGRINVTIDVDVVVSPKFLAIAKNPTQALEGYSITIDCVADGYPKPTIQWDKNTITQEHFDRSRFLILENGSLLITEVHLNDEGKYGCTAGNSGGFNRSEVFLNVISEGYHPGPDGWMDSGDDFMLTRTVIVTLSAAGSYMFLVIGLTAWCRLRRRRRKMALNAGVEPVHSLLGKNDGLELRDKHRNGEIISGRSDGENTTQSQGSGQSRRSRNGCGRTDFLRKDLHNMMLLGNGQFGEVYLAQAHGLIDEQGDTVVMVKALKNTREEIALQEFTRELDLFSRLNHENIVKLYGLCRDAEPHYMLLEYTDWGDLKQFLLATRKDHPTAGKPRPPPLSVPQILSMAHQVALGMEHLTNHRLLHKDLAARNCLIVSNLSVKISLSSLSVDTYSSEYFKFHNQLIPLRWMPPEAVFESDYSMKSDTYSYACLVWEMFTKGDVPFSRLSDEEVLKNLESGELKWKHHKSMPSNLVILLHKCWSRSPKDRPTFSQIALEVNDILSAVNNPDHISSVGNYSNHV</sequence>
<dbReference type="InterPro" id="IPR008266">
    <property type="entry name" value="Tyr_kinase_AS"/>
</dbReference>
<dbReference type="InterPro" id="IPR013098">
    <property type="entry name" value="Ig_I-set"/>
</dbReference>
<feature type="domain" description="Ig-like" evidence="16">
    <location>
        <begin position="583"/>
        <end position="671"/>
    </location>
</feature>
<organism evidence="17 18">
    <name type="scientific">Bemisia tabaci</name>
    <name type="common">Sweetpotato whitefly</name>
    <name type="synonym">Aleurodes tabaci</name>
    <dbReference type="NCBI Taxonomy" id="7038"/>
    <lineage>
        <taxon>Eukaryota</taxon>
        <taxon>Metazoa</taxon>
        <taxon>Ecdysozoa</taxon>
        <taxon>Arthropoda</taxon>
        <taxon>Hexapoda</taxon>
        <taxon>Insecta</taxon>
        <taxon>Pterygota</taxon>
        <taxon>Neoptera</taxon>
        <taxon>Paraneoptera</taxon>
        <taxon>Hemiptera</taxon>
        <taxon>Sternorrhyncha</taxon>
        <taxon>Aleyrodoidea</taxon>
        <taxon>Aleyrodidae</taxon>
        <taxon>Aleyrodinae</taxon>
        <taxon>Bemisia</taxon>
    </lineage>
</organism>
<dbReference type="PANTHER" id="PTHR45080:SF21">
    <property type="entry name" value="INACTIVE TYROSINE-PROTEIN KINASE 7"/>
    <property type="match status" value="1"/>
</dbReference>
<dbReference type="Gene3D" id="1.10.510.10">
    <property type="entry name" value="Transferase(Phosphotransferase) domain 1"/>
    <property type="match status" value="1"/>
</dbReference>
<dbReference type="SUPFAM" id="SSF48726">
    <property type="entry name" value="Immunoglobulin"/>
    <property type="match status" value="7"/>
</dbReference>
<gene>
    <name evidence="17" type="ORF">BEMITA_LOCUS7624</name>
</gene>
<evidence type="ECO:0000256" key="5">
    <source>
        <dbReference type="ARBA" id="ARBA00023157"/>
    </source>
</evidence>
<feature type="binding site" evidence="10">
    <location>
        <begin position="874"/>
        <end position="880"/>
    </location>
    <ligand>
        <name>ATP</name>
        <dbReference type="ChEBI" id="CHEBI:30616"/>
    </ligand>
</feature>
<feature type="domain" description="Ig-like" evidence="16">
    <location>
        <begin position="108"/>
        <end position="203"/>
    </location>
</feature>
<feature type="domain" description="Ig-like" evidence="16">
    <location>
        <begin position="482"/>
        <end position="578"/>
    </location>
</feature>
<dbReference type="InterPro" id="IPR050958">
    <property type="entry name" value="Cell_Adh-Cytoskel_Orgn"/>
</dbReference>
<evidence type="ECO:0000256" key="7">
    <source>
        <dbReference type="ARBA" id="ARBA00023180"/>
    </source>
</evidence>
<name>A0A9P0F5C0_BEMTA</name>
<proteinExistence type="predicted"/>
<feature type="transmembrane region" description="Helical" evidence="13">
    <location>
        <begin position="697"/>
        <end position="717"/>
    </location>
</feature>
<dbReference type="GO" id="GO:0030424">
    <property type="term" value="C:axon"/>
    <property type="evidence" value="ECO:0007669"/>
    <property type="project" value="TreeGrafter"/>
</dbReference>
<evidence type="ECO:0000256" key="4">
    <source>
        <dbReference type="ARBA" id="ARBA00023136"/>
    </source>
</evidence>
<dbReference type="Pfam" id="PF13895">
    <property type="entry name" value="Ig_2"/>
    <property type="match status" value="1"/>
</dbReference>
<dbReference type="GO" id="GO:0050808">
    <property type="term" value="P:synapse organization"/>
    <property type="evidence" value="ECO:0007669"/>
    <property type="project" value="TreeGrafter"/>
</dbReference>
<dbReference type="PRINTS" id="PR00109">
    <property type="entry name" value="TYRKINASE"/>
</dbReference>
<evidence type="ECO:0000256" key="6">
    <source>
        <dbReference type="ARBA" id="ARBA00023170"/>
    </source>
</evidence>
<dbReference type="InterPro" id="IPR013783">
    <property type="entry name" value="Ig-like_fold"/>
</dbReference>
<dbReference type="InterPro" id="IPR000719">
    <property type="entry name" value="Prot_kinase_dom"/>
</dbReference>
<evidence type="ECO:0000313" key="17">
    <source>
        <dbReference type="EMBL" id="CAH0388728.1"/>
    </source>
</evidence>
<dbReference type="SMART" id="SM00409">
    <property type="entry name" value="IG"/>
    <property type="match status" value="7"/>
</dbReference>
<feature type="chain" id="PRO_5040349244" description="Inactive tyrosine-protein kinase 7" evidence="14">
    <location>
        <begin position="22"/>
        <end position="1085"/>
    </location>
</feature>
<dbReference type="Proteomes" id="UP001152759">
    <property type="component" value="Chromosome 4"/>
</dbReference>
<dbReference type="AlphaFoldDB" id="A0A9P0F5C0"/>
<dbReference type="Pfam" id="PF07679">
    <property type="entry name" value="I-set"/>
    <property type="match status" value="1"/>
</dbReference>
<keyword evidence="18" id="KW-1185">Reference proteome</keyword>
<dbReference type="GO" id="GO:0008046">
    <property type="term" value="F:axon guidance receptor activity"/>
    <property type="evidence" value="ECO:0007669"/>
    <property type="project" value="TreeGrafter"/>
</dbReference>
<dbReference type="SUPFAM" id="SSF56112">
    <property type="entry name" value="Protein kinase-like (PK-like)"/>
    <property type="match status" value="1"/>
</dbReference>
<feature type="compositionally biased region" description="Low complexity" evidence="12">
    <location>
        <begin position="769"/>
        <end position="783"/>
    </location>
</feature>
<evidence type="ECO:0000256" key="10">
    <source>
        <dbReference type="PIRSR" id="PIRSR000615-2"/>
    </source>
</evidence>
<evidence type="ECO:0000256" key="8">
    <source>
        <dbReference type="ARBA" id="ARBA00023319"/>
    </source>
</evidence>
<dbReference type="CDD" id="cd00096">
    <property type="entry name" value="Ig"/>
    <property type="match status" value="1"/>
</dbReference>
<dbReference type="Gene3D" id="2.60.40.10">
    <property type="entry name" value="Immunoglobulins"/>
    <property type="match status" value="7"/>
</dbReference>
<evidence type="ECO:0000256" key="2">
    <source>
        <dbReference type="ARBA" id="ARBA00022692"/>
    </source>
</evidence>
<keyword evidence="7" id="KW-0325">Glycoprotein</keyword>
<keyword evidence="2 13" id="KW-0812">Transmembrane</keyword>
<keyword evidence="10" id="KW-0547">Nucleotide-binding</keyword>
<feature type="active site" description="Proton acceptor" evidence="9">
    <location>
        <position position="931"/>
    </location>
</feature>
<feature type="domain" description="Ig-like" evidence="16">
    <location>
        <begin position="291"/>
        <end position="393"/>
    </location>
</feature>
<dbReference type="PROSITE" id="PS00109">
    <property type="entry name" value="PROTEIN_KINASE_TYR"/>
    <property type="match status" value="1"/>
</dbReference>
<dbReference type="EMBL" id="OU963865">
    <property type="protein sequence ID" value="CAH0388728.1"/>
    <property type="molecule type" value="Genomic_DNA"/>
</dbReference>
<dbReference type="InterPro" id="IPR003599">
    <property type="entry name" value="Ig_sub"/>
</dbReference>
<feature type="domain" description="Protein kinase" evidence="15">
    <location>
        <begin position="793"/>
        <end position="1066"/>
    </location>
</feature>
<evidence type="ECO:0000313" key="18">
    <source>
        <dbReference type="Proteomes" id="UP001152759"/>
    </source>
</evidence>
<dbReference type="PROSITE" id="PS50011">
    <property type="entry name" value="PROTEIN_KINASE_DOM"/>
    <property type="match status" value="1"/>
</dbReference>
<evidence type="ECO:0000256" key="12">
    <source>
        <dbReference type="SAM" id="MobiDB-lite"/>
    </source>
</evidence>
<feature type="region of interest" description="Disordered" evidence="12">
    <location>
        <begin position="755"/>
        <end position="783"/>
    </location>
</feature>
<dbReference type="KEGG" id="btab:109036895"/>
<feature type="binding site" evidence="11">
    <location>
        <position position="936"/>
    </location>
    <ligand>
        <name>Mg(2+)</name>
        <dbReference type="ChEBI" id="CHEBI:18420"/>
    </ligand>
</feature>
<feature type="binding site" evidence="10">
    <location>
        <position position="827"/>
    </location>
    <ligand>
        <name>ATP</name>
        <dbReference type="ChEBI" id="CHEBI:30616"/>
    </ligand>
</feature>
<dbReference type="Pfam" id="PF07714">
    <property type="entry name" value="PK_Tyr_Ser-Thr"/>
    <property type="match status" value="1"/>
</dbReference>
<dbReference type="InterPro" id="IPR036179">
    <property type="entry name" value="Ig-like_dom_sf"/>
</dbReference>
<dbReference type="GO" id="GO:0005524">
    <property type="term" value="F:ATP binding"/>
    <property type="evidence" value="ECO:0007669"/>
    <property type="project" value="UniProtKB-KW"/>
</dbReference>
<keyword evidence="10" id="KW-0067">ATP-binding</keyword>